<dbReference type="Proteomes" id="UP000199308">
    <property type="component" value="Unassembled WGS sequence"/>
</dbReference>
<dbReference type="GO" id="GO:0046872">
    <property type="term" value="F:metal ion binding"/>
    <property type="evidence" value="ECO:0007669"/>
    <property type="project" value="UniProtKB-UniRule"/>
</dbReference>
<comment type="function">
    <text evidence="18">Catalyzes the epimerization of the S- and R-forms of NAD(P)HX, a damaged form of NAD(P)H that is a result of enzymatic or heat-dependent hydration. This is a prerequisite for the S-specific NAD(P)H-hydrate dehydratase to allow the repair of both epimers of NAD(P)HX.</text>
</comment>
<feature type="binding site" evidence="18">
    <location>
        <position position="152"/>
    </location>
    <ligand>
        <name>(6S)-NADPHX</name>
        <dbReference type="ChEBI" id="CHEBI:64076"/>
    </ligand>
</feature>
<evidence type="ECO:0000256" key="12">
    <source>
        <dbReference type="ARBA" id="ARBA00023239"/>
    </source>
</evidence>
<feature type="binding site" evidence="18">
    <location>
        <position position="64"/>
    </location>
    <ligand>
        <name>K(+)</name>
        <dbReference type="ChEBI" id="CHEBI:29103"/>
    </ligand>
</feature>
<name>A0A1I0CHF4_THASX</name>
<feature type="domain" description="YjeF C-terminal" evidence="20">
    <location>
        <begin position="236"/>
        <end position="502"/>
    </location>
</feature>
<protein>
    <recommendedName>
        <fullName evidence="19">Bifunctional NAD(P)H-hydrate repair enzyme</fullName>
    </recommendedName>
    <alternativeName>
        <fullName evidence="19">Nicotinamide nucleotide repair protein</fullName>
    </alternativeName>
    <domain>
        <recommendedName>
            <fullName evidence="19">ADP-dependent (S)-NAD(P)H-hydrate dehydratase</fullName>
            <ecNumber evidence="19">4.2.1.136</ecNumber>
        </recommendedName>
        <alternativeName>
            <fullName evidence="19">ADP-dependent NAD(P)HX dehydratase</fullName>
        </alternativeName>
    </domain>
    <domain>
        <recommendedName>
            <fullName evidence="19">NAD(P)H-hydrate epimerase</fullName>
            <ecNumber evidence="19">5.1.99.6</ecNumber>
        </recommendedName>
    </domain>
</protein>
<evidence type="ECO:0000256" key="15">
    <source>
        <dbReference type="ARBA" id="ARBA00048238"/>
    </source>
</evidence>
<keyword evidence="9 18" id="KW-0630">Potassium</keyword>
<keyword evidence="11 18" id="KW-0413">Isomerase</keyword>
<evidence type="ECO:0000256" key="2">
    <source>
        <dbReference type="ARBA" id="ARBA00000909"/>
    </source>
</evidence>
<feature type="binding site" evidence="18">
    <location>
        <position position="170"/>
    </location>
    <ligand>
        <name>(6S)-NADPHX</name>
        <dbReference type="ChEBI" id="CHEBI:64076"/>
    </ligand>
</feature>
<dbReference type="InterPro" id="IPR030677">
    <property type="entry name" value="Nnr"/>
</dbReference>
<comment type="similarity">
    <text evidence="4 19">In the C-terminal section; belongs to the NnrD/CARKD family.</text>
</comment>
<dbReference type="EC" id="4.2.1.136" evidence="19"/>
<accession>A0A1I0CHF4</accession>
<dbReference type="PROSITE" id="PS01050">
    <property type="entry name" value="YJEF_C_2"/>
    <property type="match status" value="1"/>
</dbReference>
<feature type="domain" description="YjeF N-terminal" evidence="21">
    <location>
        <begin position="15"/>
        <end position="227"/>
    </location>
</feature>
<feature type="binding site" evidence="17">
    <location>
        <position position="271"/>
    </location>
    <ligand>
        <name>(6S)-NADPHX</name>
        <dbReference type="ChEBI" id="CHEBI:64076"/>
    </ligand>
</feature>
<keyword evidence="23" id="KW-1185">Reference proteome</keyword>
<organism evidence="22 23">
    <name type="scientific">Thalassotalea agarivorans</name>
    <name type="common">Thalassomonas agarivorans</name>
    <dbReference type="NCBI Taxonomy" id="349064"/>
    <lineage>
        <taxon>Bacteria</taxon>
        <taxon>Pseudomonadati</taxon>
        <taxon>Pseudomonadota</taxon>
        <taxon>Gammaproteobacteria</taxon>
        <taxon>Alteromonadales</taxon>
        <taxon>Colwelliaceae</taxon>
        <taxon>Thalassotalea</taxon>
    </lineage>
</organism>
<dbReference type="GO" id="GO:0052855">
    <property type="term" value="F:ADP-dependent NAD(P)H-hydrate dehydratase activity"/>
    <property type="evidence" value="ECO:0007669"/>
    <property type="project" value="UniProtKB-UniRule"/>
</dbReference>
<dbReference type="RefSeq" id="WP_093328488.1">
    <property type="nucleotide sequence ID" value="NZ_AP027363.1"/>
</dbReference>
<dbReference type="PIRSF" id="PIRSF017184">
    <property type="entry name" value="Nnr"/>
    <property type="match status" value="1"/>
</dbReference>
<dbReference type="OrthoDB" id="9806925at2"/>
<evidence type="ECO:0000256" key="4">
    <source>
        <dbReference type="ARBA" id="ARBA00009524"/>
    </source>
</evidence>
<feature type="binding site" evidence="18">
    <location>
        <position position="137"/>
    </location>
    <ligand>
        <name>K(+)</name>
        <dbReference type="ChEBI" id="CHEBI:29103"/>
    </ligand>
</feature>
<feature type="binding site" evidence="17">
    <location>
        <position position="379"/>
    </location>
    <ligand>
        <name>(6S)-NADPHX</name>
        <dbReference type="ChEBI" id="CHEBI:64076"/>
    </ligand>
</feature>
<keyword evidence="12 17" id="KW-0456">Lyase</keyword>
<keyword evidence="7 17" id="KW-0067">ATP-binding</keyword>
<dbReference type="Pfam" id="PF03853">
    <property type="entry name" value="YjeF_N"/>
    <property type="match status" value="1"/>
</dbReference>
<dbReference type="HAMAP" id="MF_01966">
    <property type="entry name" value="NADHX_epimerase"/>
    <property type="match status" value="1"/>
</dbReference>
<dbReference type="GO" id="GO:0005524">
    <property type="term" value="F:ATP binding"/>
    <property type="evidence" value="ECO:0007669"/>
    <property type="project" value="UniProtKB-UniRule"/>
</dbReference>
<sequence length="502" mass="53900">MTQSLPQQCYSATQVLAYERELAQALDIDLYELMSLAGLAAFEMCLTLQPNASRYLILCGKGNNGGDGLVLARHALQQGIHVDLLCLTPLSEYQGEAKKALQTLQALNSKHLTLYDDLLSKSLDIGDIKSRYDIKVDAVFGIGFNGAIKSQYENWFSLFNHVDAIAVSLDTPSGVNATTGEVANGAIKAQHTISFIALKQGLLTGIAADFVGQFHFAGLGVKDKFEAMFSSTVKLSHDHNQPTLAPRSQSVHKGDAGFVLAIGGSEYMPGAIRLTSEAALIAGAGCVAVASDHMNRNILLDGRPELMLAPFQEEALVHHISWKKARTVVIGPGLGEEQHSQSLVKFVTSSEKTLVIDADALKYLNGKAREAQTWVLTPHAAEASQLLDTTVDWIETHRFEAVKQIAQQYHCVCVLKGPGSLISDGKTIWINKTGNPGMASGGMGDVLSGIIATMLLQPIPVLDAVRTAVYLHGRSADLAVTNKSESSLLASDLFVTLPQLLP</sequence>
<feature type="binding site" evidence="18">
    <location>
        <position position="173"/>
    </location>
    <ligand>
        <name>K(+)</name>
        <dbReference type="ChEBI" id="CHEBI:29103"/>
    </ligand>
</feature>
<keyword evidence="6 17" id="KW-0547">Nucleotide-binding</keyword>
<feature type="binding site" evidence="17">
    <location>
        <begin position="416"/>
        <end position="420"/>
    </location>
    <ligand>
        <name>AMP</name>
        <dbReference type="ChEBI" id="CHEBI:456215"/>
    </ligand>
</feature>
<evidence type="ECO:0000256" key="17">
    <source>
        <dbReference type="HAMAP-Rule" id="MF_01965"/>
    </source>
</evidence>
<feature type="binding site" evidence="17">
    <location>
        <position position="444"/>
    </location>
    <ligand>
        <name>AMP</name>
        <dbReference type="ChEBI" id="CHEBI:456215"/>
    </ligand>
</feature>
<evidence type="ECO:0000256" key="1">
    <source>
        <dbReference type="ARBA" id="ARBA00000013"/>
    </source>
</evidence>
<dbReference type="GO" id="GO:0046496">
    <property type="term" value="P:nicotinamide nucleotide metabolic process"/>
    <property type="evidence" value="ECO:0007669"/>
    <property type="project" value="UniProtKB-UniRule"/>
</dbReference>
<dbReference type="InterPro" id="IPR000631">
    <property type="entry name" value="CARKD"/>
</dbReference>
<dbReference type="NCBIfam" id="TIGR00197">
    <property type="entry name" value="yjeF_nterm"/>
    <property type="match status" value="1"/>
</dbReference>
<dbReference type="SUPFAM" id="SSF64153">
    <property type="entry name" value="YjeF N-terminal domain-like"/>
    <property type="match status" value="1"/>
</dbReference>
<dbReference type="EMBL" id="FOHK01000005">
    <property type="protein sequence ID" value="SET19028.1"/>
    <property type="molecule type" value="Genomic_DNA"/>
</dbReference>
<proteinExistence type="inferred from homology"/>
<keyword evidence="13" id="KW-0511">Multifunctional enzyme</keyword>
<dbReference type="Gene3D" id="3.40.1190.20">
    <property type="match status" value="1"/>
</dbReference>
<dbReference type="NCBIfam" id="TIGR00196">
    <property type="entry name" value="yjeF_cterm"/>
    <property type="match status" value="1"/>
</dbReference>
<keyword evidence="8 17" id="KW-0521">NADP</keyword>
<evidence type="ECO:0000256" key="19">
    <source>
        <dbReference type="PIRNR" id="PIRNR017184"/>
    </source>
</evidence>
<evidence type="ECO:0000256" key="8">
    <source>
        <dbReference type="ARBA" id="ARBA00022857"/>
    </source>
</evidence>
<evidence type="ECO:0000256" key="10">
    <source>
        <dbReference type="ARBA" id="ARBA00023027"/>
    </source>
</evidence>
<reference evidence="22 23" key="1">
    <citation type="submission" date="2016-10" db="EMBL/GenBank/DDBJ databases">
        <authorList>
            <person name="de Groot N.N."/>
        </authorList>
    </citation>
    <scope>NUCLEOTIDE SEQUENCE [LARGE SCALE GENOMIC DNA]</scope>
    <source>
        <strain evidence="22 23">DSM 19706</strain>
    </source>
</reference>
<evidence type="ECO:0000256" key="18">
    <source>
        <dbReference type="HAMAP-Rule" id="MF_01966"/>
    </source>
</evidence>
<evidence type="ECO:0000256" key="9">
    <source>
        <dbReference type="ARBA" id="ARBA00022958"/>
    </source>
</evidence>
<comment type="cofactor">
    <cofactor evidence="17">
        <name>Mg(2+)</name>
        <dbReference type="ChEBI" id="CHEBI:18420"/>
    </cofactor>
</comment>
<evidence type="ECO:0000259" key="21">
    <source>
        <dbReference type="PROSITE" id="PS51385"/>
    </source>
</evidence>
<evidence type="ECO:0000313" key="22">
    <source>
        <dbReference type="EMBL" id="SET19028.1"/>
    </source>
</evidence>
<comment type="similarity">
    <text evidence="3 19">In the N-terminal section; belongs to the NnrE/AIBP family.</text>
</comment>
<comment type="catalytic activity">
    <reaction evidence="15 17 19">
        <text>(6S)-NADHX + ADP = AMP + phosphate + NADH + H(+)</text>
        <dbReference type="Rhea" id="RHEA:32223"/>
        <dbReference type="ChEBI" id="CHEBI:15378"/>
        <dbReference type="ChEBI" id="CHEBI:43474"/>
        <dbReference type="ChEBI" id="CHEBI:57945"/>
        <dbReference type="ChEBI" id="CHEBI:64074"/>
        <dbReference type="ChEBI" id="CHEBI:456215"/>
        <dbReference type="ChEBI" id="CHEBI:456216"/>
        <dbReference type="EC" id="4.2.1.136"/>
    </reaction>
</comment>
<comment type="catalytic activity">
    <reaction evidence="2 18 19">
        <text>(6R)-NADPHX = (6S)-NADPHX</text>
        <dbReference type="Rhea" id="RHEA:32227"/>
        <dbReference type="ChEBI" id="CHEBI:64076"/>
        <dbReference type="ChEBI" id="CHEBI:64077"/>
        <dbReference type="EC" id="5.1.99.6"/>
    </reaction>
</comment>
<dbReference type="PANTHER" id="PTHR12592">
    <property type="entry name" value="ATP-DEPENDENT (S)-NAD(P)H-HYDRATE DEHYDRATASE FAMILY MEMBER"/>
    <property type="match status" value="1"/>
</dbReference>
<keyword evidence="5 18" id="KW-0479">Metal-binding</keyword>
<comment type="catalytic activity">
    <reaction evidence="16 17 19">
        <text>(6S)-NADPHX + ADP = AMP + phosphate + NADPH + H(+)</text>
        <dbReference type="Rhea" id="RHEA:32235"/>
        <dbReference type="ChEBI" id="CHEBI:15378"/>
        <dbReference type="ChEBI" id="CHEBI:43474"/>
        <dbReference type="ChEBI" id="CHEBI:57783"/>
        <dbReference type="ChEBI" id="CHEBI:64076"/>
        <dbReference type="ChEBI" id="CHEBI:456215"/>
        <dbReference type="ChEBI" id="CHEBI:456216"/>
        <dbReference type="EC" id="4.2.1.136"/>
    </reaction>
</comment>
<dbReference type="Pfam" id="PF01256">
    <property type="entry name" value="Carb_kinase"/>
    <property type="match status" value="1"/>
</dbReference>
<dbReference type="SUPFAM" id="SSF53613">
    <property type="entry name" value="Ribokinase-like"/>
    <property type="match status" value="1"/>
</dbReference>
<dbReference type="InterPro" id="IPR029056">
    <property type="entry name" value="Ribokinase-like"/>
</dbReference>
<comment type="similarity">
    <text evidence="18">Belongs to the NnrE/AIBP family.</text>
</comment>
<dbReference type="PANTHER" id="PTHR12592:SF0">
    <property type="entry name" value="ATP-DEPENDENT (S)-NAD(P)H-HYDRATE DEHYDRATASE"/>
    <property type="match status" value="1"/>
</dbReference>
<dbReference type="InterPro" id="IPR017953">
    <property type="entry name" value="Carbohydrate_kinase_pred_CS"/>
</dbReference>
<dbReference type="EC" id="5.1.99.6" evidence="19"/>
<dbReference type="HAMAP" id="MF_01965">
    <property type="entry name" value="NADHX_dehydratase"/>
    <property type="match status" value="1"/>
</dbReference>
<evidence type="ECO:0000256" key="5">
    <source>
        <dbReference type="ARBA" id="ARBA00022723"/>
    </source>
</evidence>
<evidence type="ECO:0000256" key="3">
    <source>
        <dbReference type="ARBA" id="ARBA00006001"/>
    </source>
</evidence>
<comment type="function">
    <text evidence="14 19">Bifunctional enzyme that catalyzes the epimerization of the S- and R-forms of NAD(P)HX and the dehydration of the S-form of NAD(P)HX at the expense of ADP, which is converted to AMP. This allows the repair of both epimers of NAD(P)HX, a damaged form of NAD(P)H that is a result of enzymatic or heat-dependent hydration.</text>
</comment>
<dbReference type="STRING" id="349064.SAMN05660429_01203"/>
<evidence type="ECO:0000256" key="7">
    <source>
        <dbReference type="ARBA" id="ARBA00022840"/>
    </source>
</evidence>
<dbReference type="AlphaFoldDB" id="A0A1I0CHF4"/>
<dbReference type="GO" id="GO:0052856">
    <property type="term" value="F:NAD(P)HX epimerase activity"/>
    <property type="evidence" value="ECO:0007669"/>
    <property type="project" value="UniProtKB-UniRule"/>
</dbReference>
<evidence type="ECO:0000256" key="6">
    <source>
        <dbReference type="ARBA" id="ARBA00022741"/>
    </source>
</evidence>
<feature type="binding site" evidence="17">
    <location>
        <position position="445"/>
    </location>
    <ligand>
        <name>(6S)-NADPHX</name>
        <dbReference type="ChEBI" id="CHEBI:64076"/>
    </ligand>
</feature>
<comment type="function">
    <text evidence="17">Catalyzes the dehydration of the S-form of NAD(P)HX at the expense of ADP, which is converted to AMP. Together with NAD(P)HX epimerase, which catalyzes the epimerization of the S- and R-forms, the enzyme allows the repair of both epimers of NAD(P)HX, a damaged form of NAD(P)H that is a result of enzymatic or heat-dependent hydration.</text>
</comment>
<dbReference type="CDD" id="cd01171">
    <property type="entry name" value="YXKO-related"/>
    <property type="match status" value="1"/>
</dbReference>
<evidence type="ECO:0000256" key="11">
    <source>
        <dbReference type="ARBA" id="ARBA00023235"/>
    </source>
</evidence>
<evidence type="ECO:0000256" key="16">
    <source>
        <dbReference type="ARBA" id="ARBA00049209"/>
    </source>
</evidence>
<dbReference type="InterPro" id="IPR036652">
    <property type="entry name" value="YjeF_N_dom_sf"/>
</dbReference>
<gene>
    <name evidence="17" type="primary">nnrD</name>
    <name evidence="18" type="synonym">nnrE</name>
    <name evidence="22" type="ORF">SAMN05660429_01203</name>
</gene>
<feature type="binding site" evidence="17">
    <location>
        <position position="333"/>
    </location>
    <ligand>
        <name>(6S)-NADPHX</name>
        <dbReference type="ChEBI" id="CHEBI:64076"/>
    </ligand>
</feature>
<keyword evidence="10 17" id="KW-0520">NAD</keyword>
<evidence type="ECO:0000256" key="13">
    <source>
        <dbReference type="ARBA" id="ARBA00023268"/>
    </source>
</evidence>
<dbReference type="PROSITE" id="PS51383">
    <property type="entry name" value="YJEF_C_3"/>
    <property type="match status" value="1"/>
</dbReference>
<dbReference type="PROSITE" id="PS51385">
    <property type="entry name" value="YJEF_N"/>
    <property type="match status" value="1"/>
</dbReference>
<comment type="catalytic activity">
    <reaction evidence="1 18 19">
        <text>(6R)-NADHX = (6S)-NADHX</text>
        <dbReference type="Rhea" id="RHEA:32215"/>
        <dbReference type="ChEBI" id="CHEBI:64074"/>
        <dbReference type="ChEBI" id="CHEBI:64075"/>
        <dbReference type="EC" id="5.1.99.6"/>
    </reaction>
</comment>
<dbReference type="Gene3D" id="3.40.50.10260">
    <property type="entry name" value="YjeF N-terminal domain"/>
    <property type="match status" value="1"/>
</dbReference>
<evidence type="ECO:0000313" key="23">
    <source>
        <dbReference type="Proteomes" id="UP000199308"/>
    </source>
</evidence>
<dbReference type="GO" id="GO:0110051">
    <property type="term" value="P:metabolite repair"/>
    <property type="evidence" value="ECO:0007669"/>
    <property type="project" value="TreeGrafter"/>
</dbReference>
<comment type="similarity">
    <text evidence="17">Belongs to the NnrD/CARKD family.</text>
</comment>
<comment type="subunit">
    <text evidence="17">Homotetramer.</text>
</comment>
<comment type="cofactor">
    <cofactor evidence="18 19">
        <name>K(+)</name>
        <dbReference type="ChEBI" id="CHEBI:29103"/>
    </cofactor>
    <text evidence="18 19">Binds 1 potassium ion per subunit.</text>
</comment>
<evidence type="ECO:0000259" key="20">
    <source>
        <dbReference type="PROSITE" id="PS51383"/>
    </source>
</evidence>
<dbReference type="InterPro" id="IPR004443">
    <property type="entry name" value="YjeF_N_dom"/>
</dbReference>
<evidence type="ECO:0000256" key="14">
    <source>
        <dbReference type="ARBA" id="ARBA00025153"/>
    </source>
</evidence>
<feature type="binding site" evidence="18">
    <location>
        <begin position="63"/>
        <end position="67"/>
    </location>
    <ligand>
        <name>(6S)-NADPHX</name>
        <dbReference type="ChEBI" id="CHEBI:64076"/>
    </ligand>
</feature>
<feature type="binding site" evidence="18">
    <location>
        <begin position="141"/>
        <end position="147"/>
    </location>
    <ligand>
        <name>(6S)-NADPHX</name>
        <dbReference type="ChEBI" id="CHEBI:64076"/>
    </ligand>
</feature>